<name>A0A9P0Q0R9_ACAOB</name>
<sequence length="115" mass="12780">MSIKCKTEEPVIYNPYHMSIQEKNILNDLLQELLINGIVRESSSQYASLVKKKTAASAGVAENKWDTFVKPVQYAMNTTFNAAIGMTAMELLAGFKVHSLSEGNVLSAVKREVER</sequence>
<evidence type="ECO:0000313" key="2">
    <source>
        <dbReference type="Proteomes" id="UP001152888"/>
    </source>
</evidence>
<dbReference type="OrthoDB" id="6774132at2759"/>
<evidence type="ECO:0000313" key="1">
    <source>
        <dbReference type="EMBL" id="CAH2001379.1"/>
    </source>
</evidence>
<organism evidence="1 2">
    <name type="scientific">Acanthoscelides obtectus</name>
    <name type="common">Bean weevil</name>
    <name type="synonym">Bruchus obtectus</name>
    <dbReference type="NCBI Taxonomy" id="200917"/>
    <lineage>
        <taxon>Eukaryota</taxon>
        <taxon>Metazoa</taxon>
        <taxon>Ecdysozoa</taxon>
        <taxon>Arthropoda</taxon>
        <taxon>Hexapoda</taxon>
        <taxon>Insecta</taxon>
        <taxon>Pterygota</taxon>
        <taxon>Neoptera</taxon>
        <taxon>Endopterygota</taxon>
        <taxon>Coleoptera</taxon>
        <taxon>Polyphaga</taxon>
        <taxon>Cucujiformia</taxon>
        <taxon>Chrysomeloidea</taxon>
        <taxon>Chrysomelidae</taxon>
        <taxon>Bruchinae</taxon>
        <taxon>Bruchini</taxon>
        <taxon>Acanthoscelides</taxon>
    </lineage>
</organism>
<proteinExistence type="predicted"/>
<accession>A0A9P0Q0R9</accession>
<dbReference type="Proteomes" id="UP001152888">
    <property type="component" value="Unassembled WGS sequence"/>
</dbReference>
<comment type="caution">
    <text evidence="1">The sequence shown here is derived from an EMBL/GenBank/DDBJ whole genome shotgun (WGS) entry which is preliminary data.</text>
</comment>
<dbReference type="AlphaFoldDB" id="A0A9P0Q0R9"/>
<reference evidence="1" key="1">
    <citation type="submission" date="2022-03" db="EMBL/GenBank/DDBJ databases">
        <authorList>
            <person name="Sayadi A."/>
        </authorList>
    </citation>
    <scope>NUCLEOTIDE SEQUENCE</scope>
</reference>
<protein>
    <submittedName>
        <fullName evidence="1">Uncharacterized protein</fullName>
    </submittedName>
</protein>
<dbReference type="Gene3D" id="3.10.10.10">
    <property type="entry name" value="HIV Type 1 Reverse Transcriptase, subunit A, domain 1"/>
    <property type="match status" value="1"/>
</dbReference>
<dbReference type="SUPFAM" id="SSF56672">
    <property type="entry name" value="DNA/RNA polymerases"/>
    <property type="match status" value="1"/>
</dbReference>
<gene>
    <name evidence="1" type="ORF">ACAOBT_LOCUS26155</name>
</gene>
<dbReference type="InterPro" id="IPR043502">
    <property type="entry name" value="DNA/RNA_pol_sf"/>
</dbReference>
<dbReference type="EMBL" id="CAKOFQ010007446">
    <property type="protein sequence ID" value="CAH2001379.1"/>
    <property type="molecule type" value="Genomic_DNA"/>
</dbReference>
<keyword evidence="2" id="KW-1185">Reference proteome</keyword>
<dbReference type="GO" id="GO:0071897">
    <property type="term" value="P:DNA biosynthetic process"/>
    <property type="evidence" value="ECO:0007669"/>
    <property type="project" value="UniProtKB-ARBA"/>
</dbReference>